<dbReference type="EMBL" id="AUPZ01000002">
    <property type="protein sequence ID" value="EQB40342.1"/>
    <property type="molecule type" value="Genomic_DNA"/>
</dbReference>
<feature type="domain" description="Flagella basal body P-ring formation protein FlgA SAF" evidence="1">
    <location>
        <begin position="173"/>
        <end position="289"/>
    </location>
</feature>
<evidence type="ECO:0000259" key="1">
    <source>
        <dbReference type="Pfam" id="PF13144"/>
    </source>
</evidence>
<gene>
    <name evidence="2" type="ORF">M947_00675</name>
</gene>
<proteinExistence type="predicted"/>
<dbReference type="eggNOG" id="COG1261">
    <property type="taxonomic scope" value="Bacteria"/>
</dbReference>
<name>T0JTP8_9BACT</name>
<accession>T0JTP8</accession>
<dbReference type="GO" id="GO:0044780">
    <property type="term" value="P:bacterial-type flagellum assembly"/>
    <property type="evidence" value="ECO:0007669"/>
    <property type="project" value="InterPro"/>
</dbReference>
<dbReference type="PANTHER" id="PTHR36307">
    <property type="entry name" value="FLAGELLA BASAL BODY P-RING FORMATION PROTEIN FLGA"/>
    <property type="match status" value="1"/>
</dbReference>
<dbReference type="Gene3D" id="2.30.30.760">
    <property type="match status" value="1"/>
</dbReference>
<dbReference type="NCBIfam" id="TIGR03170">
    <property type="entry name" value="flgA_cterm"/>
    <property type="match status" value="1"/>
</dbReference>
<evidence type="ECO:0000313" key="2">
    <source>
        <dbReference type="EMBL" id="EQB40342.1"/>
    </source>
</evidence>
<dbReference type="Proteomes" id="UP000015520">
    <property type="component" value="Unassembled WGS sequence"/>
</dbReference>
<keyword evidence="3" id="KW-1185">Reference proteome</keyword>
<dbReference type="OrthoDB" id="5334081at2"/>
<organism evidence="2 3">
    <name type="scientific">Sulfurimonas hongkongensis</name>
    <dbReference type="NCBI Taxonomy" id="1172190"/>
    <lineage>
        <taxon>Bacteria</taxon>
        <taxon>Pseudomonadati</taxon>
        <taxon>Campylobacterota</taxon>
        <taxon>Epsilonproteobacteria</taxon>
        <taxon>Campylobacterales</taxon>
        <taxon>Sulfurimonadaceae</taxon>
        <taxon>Sulfurimonas</taxon>
    </lineage>
</organism>
<dbReference type="RefSeq" id="WP_021286420.1">
    <property type="nucleotide sequence ID" value="NZ_AUPZ01000002.1"/>
</dbReference>
<dbReference type="InterPro" id="IPR017585">
    <property type="entry name" value="SAF_FlgA"/>
</dbReference>
<dbReference type="STRING" id="1172190.M947_00675"/>
<protein>
    <recommendedName>
        <fullName evidence="1">Flagella basal body P-ring formation protein FlgA SAF domain-containing protein</fullName>
    </recommendedName>
</protein>
<dbReference type="InterPro" id="IPR039246">
    <property type="entry name" value="Flagellar_FlgA"/>
</dbReference>
<sequence>MSKIFTLFIILTGFIYASNFAHVKLQSTYYVDSDDIYISHIIKDAPRNKKIYKIRDGRYTKRVKSQELLKVLKENGYRGIVAQTSYVKFVKSSPIDTSKIVNHVRLYYQRHYKNIEINSINIQTRGFIESLPKSYVVKMRDDAYLAKDGILSIKTPKNKKIYFNFMVDAKVIVYATKKRLARATPLSALNTLKKSIILDRFMAKPIEELDKKPLQSRHHLQKDSTITIRDVEILRIVKRNESISVSMDSKNMSITFSARALQDAKMGDTITVEKANGTRLKVVVVGKNRGVIK</sequence>
<dbReference type="AlphaFoldDB" id="T0JTP8"/>
<dbReference type="PATRIC" id="fig|1172190.3.peg.131"/>
<dbReference type="Pfam" id="PF13144">
    <property type="entry name" value="ChapFlgA"/>
    <property type="match status" value="1"/>
</dbReference>
<evidence type="ECO:0000313" key="3">
    <source>
        <dbReference type="Proteomes" id="UP000015520"/>
    </source>
</evidence>
<comment type="caution">
    <text evidence="2">The sequence shown here is derived from an EMBL/GenBank/DDBJ whole genome shotgun (WGS) entry which is preliminary data.</text>
</comment>
<dbReference type="PANTHER" id="PTHR36307:SF1">
    <property type="entry name" value="FLAGELLA BASAL BODY P-RING FORMATION PROTEIN FLGA"/>
    <property type="match status" value="1"/>
</dbReference>
<reference evidence="2 3" key="1">
    <citation type="submission" date="2013-07" db="EMBL/GenBank/DDBJ databases">
        <title>Sulfurimonas hongkongensis AST-10 Genome Sequencing.</title>
        <authorList>
            <person name="Cai L."/>
            <person name="Zhang T."/>
        </authorList>
    </citation>
    <scope>NUCLEOTIDE SEQUENCE [LARGE SCALE GENOMIC DNA]</scope>
    <source>
        <strain evidence="2 3">AST-10</strain>
    </source>
</reference>